<dbReference type="GO" id="GO:0051787">
    <property type="term" value="F:misfolded protein binding"/>
    <property type="evidence" value="ECO:0007669"/>
    <property type="project" value="TreeGrafter"/>
</dbReference>
<dbReference type="EMBL" id="JAWDJX010000011">
    <property type="protein sequence ID" value="KAK3054595.1"/>
    <property type="molecule type" value="Genomic_DNA"/>
</dbReference>
<dbReference type="GO" id="GO:0006515">
    <property type="term" value="P:protein quality control for misfolded or incompletely synthesized proteins"/>
    <property type="evidence" value="ECO:0007669"/>
    <property type="project" value="TreeGrafter"/>
</dbReference>
<keyword evidence="3" id="KW-1185">Reference proteome</keyword>
<protein>
    <submittedName>
        <fullName evidence="2">Uncharacterized protein</fullName>
    </submittedName>
</protein>
<dbReference type="InterPro" id="IPR011990">
    <property type="entry name" value="TPR-like_helical_dom_sf"/>
</dbReference>
<feature type="region of interest" description="Disordered" evidence="1">
    <location>
        <begin position="443"/>
        <end position="463"/>
    </location>
</feature>
<reference evidence="2" key="1">
    <citation type="submission" date="2023-04" db="EMBL/GenBank/DDBJ databases">
        <title>Black Yeasts Isolated from many extreme environments.</title>
        <authorList>
            <person name="Coleine C."/>
            <person name="Stajich J.E."/>
            <person name="Selbmann L."/>
        </authorList>
    </citation>
    <scope>NUCLEOTIDE SEQUENCE</scope>
    <source>
        <strain evidence="2">CCFEE 5312</strain>
    </source>
</reference>
<dbReference type="CDD" id="cd24145">
    <property type="entry name" value="Mgr3-like"/>
    <property type="match status" value="1"/>
</dbReference>
<dbReference type="Gene3D" id="1.25.40.10">
    <property type="entry name" value="Tetratricopeptide repeat domain"/>
    <property type="match status" value="1"/>
</dbReference>
<accession>A0AAJ0DR04</accession>
<organism evidence="2 3">
    <name type="scientific">Extremus antarcticus</name>
    <dbReference type="NCBI Taxonomy" id="702011"/>
    <lineage>
        <taxon>Eukaryota</taxon>
        <taxon>Fungi</taxon>
        <taxon>Dikarya</taxon>
        <taxon>Ascomycota</taxon>
        <taxon>Pezizomycotina</taxon>
        <taxon>Dothideomycetes</taxon>
        <taxon>Dothideomycetidae</taxon>
        <taxon>Mycosphaerellales</taxon>
        <taxon>Extremaceae</taxon>
        <taxon>Extremus</taxon>
    </lineage>
</organism>
<dbReference type="SUPFAM" id="SSF48452">
    <property type="entry name" value="TPR-like"/>
    <property type="match status" value="1"/>
</dbReference>
<comment type="caution">
    <text evidence="2">The sequence shown here is derived from an EMBL/GenBank/DDBJ whole genome shotgun (WGS) entry which is preliminary data.</text>
</comment>
<evidence type="ECO:0000313" key="2">
    <source>
        <dbReference type="EMBL" id="KAK3054595.1"/>
    </source>
</evidence>
<sequence length="561" mass="62808">MSGRPFLAPLARLTLRHTPSSSVPSRCLHTLPKLRPVPSTFHHHLPPRIARRTFAKDSTRTILGNARILYHAHPIQFTLALTIILCGAGTLVYINHLYRTYIIGAYHNFPEPVAKKLRRAIYFTKTDLQPNEAVKYYRQALQAAEEMGMDPMGEEVMGVKIEVAGLMERIGNWEKAIEVLERMRGDNLKFLELYGSREDMKVKRTRVLGKTVAVCVKLAEHYSNPAIWDRELAEERLVWAVETVFREKQRRDGLGLKVEELEEREGAWMSDDEIGAATEALAENYVGKEQHYLAVPLFLQCLNLKSEKNCHSVTLMSNLASSLAQQSPRAARAAQAFAQSKSLQDPSAPSGPVATRESMVQNAQLWAQKALAVAREITPPLRTEECDIGCVVATHNLGELAELLGDVAEAKKRYLEAVGLARAVGFQEGVENGSERLRALEGSTGRYDGSTTSTAWRSRKYSSPAPHLPPWRIALVAKSQHKAATQRKRVAEGSRPQPHIADRIAMCKRSGHDWGLACVRVQRQSGEHEITDMRFAGLRSRLWTWSSTRVILTEDDLRGTS</sequence>
<name>A0AAJ0DR04_9PEZI</name>
<evidence type="ECO:0000313" key="3">
    <source>
        <dbReference type="Proteomes" id="UP001271007"/>
    </source>
</evidence>
<dbReference type="AlphaFoldDB" id="A0AAJ0DR04"/>
<evidence type="ECO:0000256" key="1">
    <source>
        <dbReference type="SAM" id="MobiDB-lite"/>
    </source>
</evidence>
<dbReference type="GO" id="GO:0031942">
    <property type="term" value="C:i-AAA complex"/>
    <property type="evidence" value="ECO:0007669"/>
    <property type="project" value="TreeGrafter"/>
</dbReference>
<dbReference type="PANTHER" id="PTHR28142">
    <property type="entry name" value="MITOCHONDRIAL INNER MEMBRANE I-AAA PROTEASE SUPERCOMPLEX SUBUNIT MGR3-RELATED"/>
    <property type="match status" value="1"/>
</dbReference>
<dbReference type="Proteomes" id="UP001271007">
    <property type="component" value="Unassembled WGS sequence"/>
</dbReference>
<gene>
    <name evidence="2" type="ORF">LTR09_004324</name>
</gene>
<proteinExistence type="predicted"/>
<dbReference type="InterPro" id="IPR040201">
    <property type="entry name" value="Mrg3-like"/>
</dbReference>
<dbReference type="PANTHER" id="PTHR28142:SF1">
    <property type="entry name" value="MITOCHONDRIAL INNER MEMBRANE I-AAA PROTEASE SUPERCOMPLEX SUBUNIT MGR3-RELATED"/>
    <property type="match status" value="1"/>
</dbReference>